<dbReference type="PANTHER" id="PTHR22726:SF8">
    <property type="entry name" value="METALLOPROTEASE YCAL"/>
    <property type="match status" value="1"/>
</dbReference>
<comment type="cofactor">
    <cofactor evidence="6">
        <name>Zn(2+)</name>
        <dbReference type="ChEBI" id="CHEBI:29105"/>
    </cofactor>
    <text evidence="6">Binds 1 zinc ion per subunit.</text>
</comment>
<dbReference type="InterPro" id="IPR051156">
    <property type="entry name" value="Mito/Outer_Membr_Metalloprot"/>
</dbReference>
<dbReference type="GO" id="GO:0004222">
    <property type="term" value="F:metalloendopeptidase activity"/>
    <property type="evidence" value="ECO:0007669"/>
    <property type="project" value="InterPro"/>
</dbReference>
<evidence type="ECO:0000313" key="8">
    <source>
        <dbReference type="EMBL" id="OTQ49074.1"/>
    </source>
</evidence>
<dbReference type="GO" id="GO:0051603">
    <property type="term" value="P:proteolysis involved in protein catabolic process"/>
    <property type="evidence" value="ECO:0007669"/>
    <property type="project" value="TreeGrafter"/>
</dbReference>
<dbReference type="GO" id="GO:0016020">
    <property type="term" value="C:membrane"/>
    <property type="evidence" value="ECO:0007669"/>
    <property type="project" value="TreeGrafter"/>
</dbReference>
<keyword evidence="2" id="KW-0479">Metal-binding</keyword>
<dbReference type="Pfam" id="PF01435">
    <property type="entry name" value="Peptidase_M48"/>
    <property type="match status" value="1"/>
</dbReference>
<reference evidence="8 9" key="1">
    <citation type="submission" date="2017-03" db="EMBL/GenBank/DDBJ databases">
        <title>Comparative genomics of honeybee gut symbionts reveal geographically distinct and subgroup specific antibiotic resistance.</title>
        <authorList>
            <person name="Ludvigsen J."/>
            <person name="Porcellato D."/>
            <person name="Labee-Lund T.M."/>
            <person name="Amdam G.V."/>
            <person name="Rudi K."/>
        </authorList>
    </citation>
    <scope>NUCLEOTIDE SEQUENCE [LARGE SCALE GENOMIC DNA]</scope>
    <source>
        <strain evidence="8 9">A-4-12</strain>
    </source>
</reference>
<evidence type="ECO:0000256" key="2">
    <source>
        <dbReference type="ARBA" id="ARBA00022723"/>
    </source>
</evidence>
<sequence>MKSIILFISCVVILMQVGCQSQTRIPPTIVLPEGVKSLSENDILAISQQACIENDNRAIIPPDYHHLNRRLSKIAQSLPKRINNIELNYKVYIDTAPNAWSTANGCIRINSGLIKLLEDNELQAVLAHEQAHIALKHGISLFRQAPYIEITDKANELVIIVKEETSHQYEVEADSYAFNLLVRESIDPIGLLKMLTKMPIHSKNQPTSHPSRIKRMANIVDRLNYH</sequence>
<dbReference type="Proteomes" id="UP000194968">
    <property type="component" value="Unassembled WGS sequence"/>
</dbReference>
<dbReference type="AlphaFoldDB" id="A0A242NTM3"/>
<accession>A0A242NTM3</accession>
<organism evidence="8 9">
    <name type="scientific">Gilliamella apis</name>
    <dbReference type="NCBI Taxonomy" id="1970738"/>
    <lineage>
        <taxon>Bacteria</taxon>
        <taxon>Pseudomonadati</taxon>
        <taxon>Pseudomonadota</taxon>
        <taxon>Gammaproteobacteria</taxon>
        <taxon>Orbales</taxon>
        <taxon>Orbaceae</taxon>
        <taxon>Gilliamella</taxon>
    </lineage>
</organism>
<dbReference type="RefSeq" id="WP_086320761.1">
    <property type="nucleotide sequence ID" value="NZ_NASD01000011.1"/>
</dbReference>
<dbReference type="InterPro" id="IPR001915">
    <property type="entry name" value="Peptidase_M48"/>
</dbReference>
<evidence type="ECO:0000256" key="1">
    <source>
        <dbReference type="ARBA" id="ARBA00022670"/>
    </source>
</evidence>
<evidence type="ECO:0000313" key="9">
    <source>
        <dbReference type="Proteomes" id="UP000194968"/>
    </source>
</evidence>
<dbReference type="EMBL" id="NASK01000098">
    <property type="protein sequence ID" value="OTQ49074.1"/>
    <property type="molecule type" value="Genomic_DNA"/>
</dbReference>
<protein>
    <recommendedName>
        <fullName evidence="7">Peptidase M48 domain-containing protein</fullName>
    </recommendedName>
</protein>
<keyword evidence="3 6" id="KW-0378">Hydrolase</keyword>
<evidence type="ECO:0000256" key="4">
    <source>
        <dbReference type="ARBA" id="ARBA00022833"/>
    </source>
</evidence>
<proteinExistence type="inferred from homology"/>
<keyword evidence="1 6" id="KW-0645">Protease</keyword>
<evidence type="ECO:0000256" key="6">
    <source>
        <dbReference type="RuleBase" id="RU003983"/>
    </source>
</evidence>
<name>A0A242NTM3_9GAMM</name>
<evidence type="ECO:0000256" key="5">
    <source>
        <dbReference type="ARBA" id="ARBA00023049"/>
    </source>
</evidence>
<gene>
    <name evidence="8" type="ORF">B6D06_07925</name>
</gene>
<dbReference type="OrthoDB" id="9810445at2"/>
<keyword evidence="4 6" id="KW-0862">Zinc</keyword>
<dbReference type="Gene3D" id="3.30.2010.10">
    <property type="entry name" value="Metalloproteases ('zincins'), catalytic domain"/>
    <property type="match status" value="1"/>
</dbReference>
<evidence type="ECO:0000259" key="7">
    <source>
        <dbReference type="Pfam" id="PF01435"/>
    </source>
</evidence>
<keyword evidence="5 6" id="KW-0482">Metalloprotease</keyword>
<comment type="caution">
    <text evidence="8">The sequence shown here is derived from an EMBL/GenBank/DDBJ whole genome shotgun (WGS) entry which is preliminary data.</text>
</comment>
<dbReference type="GO" id="GO:0046872">
    <property type="term" value="F:metal ion binding"/>
    <property type="evidence" value="ECO:0007669"/>
    <property type="project" value="UniProtKB-KW"/>
</dbReference>
<feature type="domain" description="Peptidase M48" evidence="7">
    <location>
        <begin position="68"/>
        <end position="221"/>
    </location>
</feature>
<evidence type="ECO:0000256" key="3">
    <source>
        <dbReference type="ARBA" id="ARBA00022801"/>
    </source>
</evidence>
<dbReference type="PANTHER" id="PTHR22726">
    <property type="entry name" value="METALLOENDOPEPTIDASE OMA1"/>
    <property type="match status" value="1"/>
</dbReference>
<comment type="similarity">
    <text evidence="6">Belongs to the peptidase M48 family.</text>
</comment>